<keyword evidence="2" id="KW-0812">Transmembrane</keyword>
<name>A0ABW8L512_9GAMM</name>
<comment type="caution">
    <text evidence="3">The sequence shown here is derived from an EMBL/GenBank/DDBJ whole genome shotgun (WGS) entry which is preliminary data.</text>
</comment>
<evidence type="ECO:0000256" key="2">
    <source>
        <dbReference type="SAM" id="Phobius"/>
    </source>
</evidence>
<dbReference type="RefSeq" id="WP_404671673.1">
    <property type="nucleotide sequence ID" value="NZ_JBJDPD010000001.1"/>
</dbReference>
<dbReference type="Proteomes" id="UP001620234">
    <property type="component" value="Unassembled WGS sequence"/>
</dbReference>
<evidence type="ECO:0000256" key="1">
    <source>
        <dbReference type="SAM" id="MobiDB-lite"/>
    </source>
</evidence>
<evidence type="ECO:0000313" key="3">
    <source>
        <dbReference type="EMBL" id="MFK3999828.1"/>
    </source>
</evidence>
<evidence type="ECO:0000313" key="4">
    <source>
        <dbReference type="Proteomes" id="UP001620234"/>
    </source>
</evidence>
<feature type="transmembrane region" description="Helical" evidence="2">
    <location>
        <begin position="45"/>
        <end position="66"/>
    </location>
</feature>
<keyword evidence="4" id="KW-1185">Reference proteome</keyword>
<keyword evidence="2" id="KW-1133">Transmembrane helix</keyword>
<sequence length="69" mass="8240">MTNEYDAMNQLSNSKAQAKQDTLRDQNIRYDFELNESRKRANEIFWRRVWVVCNIVLAAIVIYALFHFA</sequence>
<proteinExistence type="predicted"/>
<dbReference type="EMBL" id="JBJDPD010000001">
    <property type="protein sequence ID" value="MFK3999828.1"/>
    <property type="molecule type" value="Genomic_DNA"/>
</dbReference>
<feature type="region of interest" description="Disordered" evidence="1">
    <location>
        <begin position="1"/>
        <end position="20"/>
    </location>
</feature>
<gene>
    <name evidence="3" type="ORF">ACI2I3_00575</name>
</gene>
<organism evidence="3 4">
    <name type="scientific">Psychrobacter namhaensis</name>
    <dbReference type="NCBI Taxonomy" id="292734"/>
    <lineage>
        <taxon>Bacteria</taxon>
        <taxon>Pseudomonadati</taxon>
        <taxon>Pseudomonadota</taxon>
        <taxon>Gammaproteobacteria</taxon>
        <taxon>Moraxellales</taxon>
        <taxon>Moraxellaceae</taxon>
        <taxon>Psychrobacter</taxon>
    </lineage>
</organism>
<protein>
    <submittedName>
        <fullName evidence="3">Uncharacterized protein</fullName>
    </submittedName>
</protein>
<reference evidence="3 4" key="1">
    <citation type="submission" date="2024-11" db="EMBL/GenBank/DDBJ databases">
        <title>The Natural Products Discovery Center: Release of the First 8490 Sequenced Strains for Exploring Actinobacteria Biosynthetic Diversity.</title>
        <authorList>
            <person name="Kalkreuter E."/>
            <person name="Kautsar S.A."/>
            <person name="Yang D."/>
            <person name="Bader C.D."/>
            <person name="Teijaro C.N."/>
            <person name="Fluegel L."/>
            <person name="Davis C.M."/>
            <person name="Simpson J.R."/>
            <person name="Lauterbach L."/>
            <person name="Steele A.D."/>
            <person name="Gui C."/>
            <person name="Meng S."/>
            <person name="Li G."/>
            <person name="Viehrig K."/>
            <person name="Ye F."/>
            <person name="Su P."/>
            <person name="Kiefer A.F."/>
            <person name="Nichols A."/>
            <person name="Cepeda A.J."/>
            <person name="Yan W."/>
            <person name="Fan B."/>
            <person name="Jiang Y."/>
            <person name="Adhikari A."/>
            <person name="Zheng C.-J."/>
            <person name="Schuster L."/>
            <person name="Cowan T.M."/>
            <person name="Smanski M.J."/>
            <person name="Chevrette M.G."/>
            <person name="De Carvalho L.P.S."/>
            <person name="Shen B."/>
        </authorList>
    </citation>
    <scope>NUCLEOTIDE SEQUENCE [LARGE SCALE GENOMIC DNA]</scope>
    <source>
        <strain evidence="3 4">NPDC077433</strain>
    </source>
</reference>
<accession>A0ABW8L512</accession>
<keyword evidence="2" id="KW-0472">Membrane</keyword>